<reference evidence="2" key="1">
    <citation type="submission" date="2018-05" db="EMBL/GenBank/DDBJ databases">
        <authorList>
            <person name="Lanie J.A."/>
            <person name="Ng W.-L."/>
            <person name="Kazmierczak K.M."/>
            <person name="Andrzejewski T.M."/>
            <person name="Davidsen T.M."/>
            <person name="Wayne K.J."/>
            <person name="Tettelin H."/>
            <person name="Glass J.I."/>
            <person name="Rusch D."/>
            <person name="Podicherti R."/>
            <person name="Tsui H.-C.T."/>
            <person name="Winkler M.E."/>
        </authorList>
    </citation>
    <scope>NUCLEOTIDE SEQUENCE</scope>
</reference>
<proteinExistence type="predicted"/>
<evidence type="ECO:0000313" key="2">
    <source>
        <dbReference type="EMBL" id="SVB33599.1"/>
    </source>
</evidence>
<sequence length="53" mass="5752">VAIRVAPVASSSWERSTLMFLPMSSSIHMRPPPAPQHMPLVPLRSASTSLMPP</sequence>
<evidence type="ECO:0000256" key="1">
    <source>
        <dbReference type="SAM" id="MobiDB-lite"/>
    </source>
</evidence>
<name>A0A382D635_9ZZZZ</name>
<dbReference type="AlphaFoldDB" id="A0A382D635"/>
<feature type="non-terminal residue" evidence="2">
    <location>
        <position position="53"/>
    </location>
</feature>
<accession>A0A382D635</accession>
<feature type="non-terminal residue" evidence="2">
    <location>
        <position position="1"/>
    </location>
</feature>
<feature type="region of interest" description="Disordered" evidence="1">
    <location>
        <begin position="31"/>
        <end position="53"/>
    </location>
</feature>
<gene>
    <name evidence="2" type="ORF">METZ01_LOCUS186453</name>
</gene>
<protein>
    <submittedName>
        <fullName evidence="2">Uncharacterized protein</fullName>
    </submittedName>
</protein>
<organism evidence="2">
    <name type="scientific">marine metagenome</name>
    <dbReference type="NCBI Taxonomy" id="408172"/>
    <lineage>
        <taxon>unclassified sequences</taxon>
        <taxon>metagenomes</taxon>
        <taxon>ecological metagenomes</taxon>
    </lineage>
</organism>
<dbReference type="EMBL" id="UINC01037707">
    <property type="protein sequence ID" value="SVB33599.1"/>
    <property type="molecule type" value="Genomic_DNA"/>
</dbReference>